<dbReference type="InterPro" id="IPR015943">
    <property type="entry name" value="WD40/YVTN_repeat-like_dom_sf"/>
</dbReference>
<name>A0A075JIU5_9MICO</name>
<feature type="compositionally biased region" description="Polar residues" evidence="1">
    <location>
        <begin position="152"/>
        <end position="161"/>
    </location>
</feature>
<geneLocation type="plasmid" evidence="2 3">
    <name>unnamed</name>
</geneLocation>
<evidence type="ECO:0000313" key="3">
    <source>
        <dbReference type="Proteomes" id="UP000027986"/>
    </source>
</evidence>
<keyword evidence="2" id="KW-0614">Plasmid</keyword>
<evidence type="ECO:0000256" key="1">
    <source>
        <dbReference type="SAM" id="MobiDB-lite"/>
    </source>
</evidence>
<proteinExistence type="predicted"/>
<feature type="region of interest" description="Disordered" evidence="1">
    <location>
        <begin position="145"/>
        <end position="177"/>
    </location>
</feature>
<reference evidence="2 3" key="1">
    <citation type="submission" date="2014-07" db="EMBL/GenBank/DDBJ databases">
        <title>Genome Sequencing of Dermacoccus nishinomiyaensis.</title>
        <authorList>
            <person name="Hong K.W."/>
            <person name="Chan K.G."/>
        </authorList>
    </citation>
    <scope>NUCLEOTIDE SEQUENCE [LARGE SCALE GENOMIC DNA]</scope>
    <source>
        <strain evidence="2 3">M25</strain>
        <plasmid evidence="3">Plasmid unnamed</plasmid>
    </source>
</reference>
<dbReference type="Gene3D" id="2.130.10.10">
    <property type="entry name" value="YVTN repeat-like/Quinoprotein amine dehydrogenase"/>
    <property type="match status" value="1"/>
</dbReference>
<dbReference type="Proteomes" id="UP000027986">
    <property type="component" value="Plasmid unnamed"/>
</dbReference>
<accession>A0A075JIU5</accession>
<dbReference type="eggNOG" id="ENOG502ZPDN">
    <property type="taxonomic scope" value="Bacteria"/>
</dbReference>
<feature type="region of interest" description="Disordered" evidence="1">
    <location>
        <begin position="97"/>
        <end position="117"/>
    </location>
</feature>
<dbReference type="HOGENOM" id="CLU_040276_0_0_11"/>
<dbReference type="AlphaFoldDB" id="A0A075JIU5"/>
<dbReference type="EMBL" id="CP008890">
    <property type="protein sequence ID" value="AIF41874.1"/>
    <property type="molecule type" value="Genomic_DNA"/>
</dbReference>
<gene>
    <name evidence="2" type="ORF">HX89_14280</name>
</gene>
<dbReference type="InterPro" id="IPR011047">
    <property type="entry name" value="Quinoprotein_ADH-like_sf"/>
</dbReference>
<protein>
    <submittedName>
        <fullName evidence="2">Uncharacterized protein</fullName>
    </submittedName>
</protein>
<keyword evidence="3" id="KW-1185">Reference proteome</keyword>
<evidence type="ECO:0000313" key="2">
    <source>
        <dbReference type="EMBL" id="AIF41874.1"/>
    </source>
</evidence>
<sequence>MHYHLTINDSDVTLNARPIDVPAGTDPHQAGVRALLREARATLATGQGGDVTIETPAGRWSMVVVDGRLLTPQHARERHNDDTSPAAQVAARPAAQRAWARDTNGPLLTPGTRTHARVSRRGMLTAAGGVSTLVALGYAARSCTRDSPSAARASTTLQPRSSVPALPDGQNAPAGWSPQASWALGDLAHARPTLAYLPHAVLLLRQPAASTHVTLACVDARDGRIRWESDLGAGVTILAGPTLLPDAHGRQQVYLITDTDLTTWDPATGRRTSSVRLPHRSPTAGINARGPWINDHDRRYLAPHDTTLVPFDLPKDAVFISADKTHLLAADSHGATWDLTSGKPAPAARRLPGPKGWQAGAITAITSSLLIIGWNKDGKVRLGAYHLPDLKPAWTSAAEPAWAAFLGTTNVSPDESWAIVGNRRVVLKTGEEHLIAPRWTTLAISDDFAWGSDGHAVLTCTKGGTIWPARTNAPTPANTILVSGGINGKALVTGAVGQTVTLYALRAEHPIAPTPS</sequence>
<organism evidence="2 3">
    <name type="scientific">Dermacoccus nishinomiyaensis</name>
    <dbReference type="NCBI Taxonomy" id="1274"/>
    <lineage>
        <taxon>Bacteria</taxon>
        <taxon>Bacillati</taxon>
        <taxon>Actinomycetota</taxon>
        <taxon>Actinomycetes</taxon>
        <taxon>Micrococcales</taxon>
        <taxon>Dermacoccaceae</taxon>
        <taxon>Dermacoccus</taxon>
    </lineage>
</organism>
<dbReference type="KEGG" id="dni:HX89_14280"/>
<dbReference type="SUPFAM" id="SSF50998">
    <property type="entry name" value="Quinoprotein alcohol dehydrogenase-like"/>
    <property type="match status" value="1"/>
</dbReference>